<keyword evidence="9" id="KW-1185">Reference proteome</keyword>
<evidence type="ECO:0000256" key="3">
    <source>
        <dbReference type="ARBA" id="ARBA00022475"/>
    </source>
</evidence>
<protein>
    <submittedName>
        <fullName evidence="8">Chromate efflux transporter</fullName>
    </submittedName>
</protein>
<evidence type="ECO:0000313" key="8">
    <source>
        <dbReference type="EMBL" id="WUQ87007.1"/>
    </source>
</evidence>
<dbReference type="InterPro" id="IPR003370">
    <property type="entry name" value="Chromate_transpt"/>
</dbReference>
<name>A0ABZ1U753_9ACTN</name>
<evidence type="ECO:0000256" key="4">
    <source>
        <dbReference type="ARBA" id="ARBA00022692"/>
    </source>
</evidence>
<proteinExistence type="inferred from homology"/>
<dbReference type="Proteomes" id="UP001432222">
    <property type="component" value="Chromosome"/>
</dbReference>
<organism evidence="8 9">
    <name type="scientific">Kitasatospora purpeofusca</name>
    <dbReference type="NCBI Taxonomy" id="67352"/>
    <lineage>
        <taxon>Bacteria</taxon>
        <taxon>Bacillati</taxon>
        <taxon>Actinomycetota</taxon>
        <taxon>Actinomycetes</taxon>
        <taxon>Kitasatosporales</taxon>
        <taxon>Streptomycetaceae</taxon>
        <taxon>Kitasatospora</taxon>
    </lineage>
</organism>
<keyword evidence="3" id="KW-1003">Cell membrane</keyword>
<keyword evidence="5 7" id="KW-1133">Transmembrane helix</keyword>
<dbReference type="InterPro" id="IPR052518">
    <property type="entry name" value="CHR_Transporter"/>
</dbReference>
<feature type="transmembrane region" description="Helical" evidence="7">
    <location>
        <begin position="160"/>
        <end position="188"/>
    </location>
</feature>
<evidence type="ECO:0000313" key="9">
    <source>
        <dbReference type="Proteomes" id="UP001432222"/>
    </source>
</evidence>
<dbReference type="PANTHER" id="PTHR43663:SF1">
    <property type="entry name" value="CHROMATE TRANSPORTER"/>
    <property type="match status" value="1"/>
</dbReference>
<evidence type="ECO:0000256" key="2">
    <source>
        <dbReference type="ARBA" id="ARBA00005262"/>
    </source>
</evidence>
<gene>
    <name evidence="8" type="primary">chrA</name>
    <name evidence="8" type="ORF">OHA16_31020</name>
</gene>
<feature type="transmembrane region" description="Helical" evidence="7">
    <location>
        <begin position="223"/>
        <end position="252"/>
    </location>
</feature>
<evidence type="ECO:0000256" key="7">
    <source>
        <dbReference type="SAM" id="Phobius"/>
    </source>
</evidence>
<feature type="transmembrane region" description="Helical" evidence="7">
    <location>
        <begin position="119"/>
        <end position="139"/>
    </location>
</feature>
<evidence type="ECO:0000256" key="5">
    <source>
        <dbReference type="ARBA" id="ARBA00022989"/>
    </source>
</evidence>
<dbReference type="NCBIfam" id="TIGR00937">
    <property type="entry name" value="2A51"/>
    <property type="match status" value="1"/>
</dbReference>
<evidence type="ECO:0000256" key="6">
    <source>
        <dbReference type="ARBA" id="ARBA00023136"/>
    </source>
</evidence>
<dbReference type="PANTHER" id="PTHR43663">
    <property type="entry name" value="CHROMATE TRANSPORT PROTEIN-RELATED"/>
    <property type="match status" value="1"/>
</dbReference>
<keyword evidence="6 7" id="KW-0472">Membrane</keyword>
<dbReference type="RefSeq" id="WP_328957583.1">
    <property type="nucleotide sequence ID" value="NZ_CP108110.1"/>
</dbReference>
<dbReference type="PIRSF" id="PIRSF004810">
    <property type="entry name" value="ChrA"/>
    <property type="match status" value="1"/>
</dbReference>
<keyword evidence="4 7" id="KW-0812">Transmembrane</keyword>
<feature type="transmembrane region" description="Helical" evidence="7">
    <location>
        <begin position="89"/>
        <end position="113"/>
    </location>
</feature>
<dbReference type="EMBL" id="CP108110">
    <property type="protein sequence ID" value="WUQ87007.1"/>
    <property type="molecule type" value="Genomic_DNA"/>
</dbReference>
<evidence type="ECO:0000256" key="1">
    <source>
        <dbReference type="ARBA" id="ARBA00004651"/>
    </source>
</evidence>
<comment type="subcellular location">
    <subcellularLocation>
        <location evidence="1">Cell membrane</location>
        <topology evidence="1">Multi-pass membrane protein</topology>
    </subcellularLocation>
</comment>
<feature type="transmembrane region" description="Helical" evidence="7">
    <location>
        <begin position="304"/>
        <end position="325"/>
    </location>
</feature>
<feature type="transmembrane region" description="Helical" evidence="7">
    <location>
        <begin position="272"/>
        <end position="298"/>
    </location>
</feature>
<dbReference type="InterPro" id="IPR014047">
    <property type="entry name" value="Chr_Tranpt_l_chain"/>
</dbReference>
<feature type="transmembrane region" description="Helical" evidence="7">
    <location>
        <begin position="383"/>
        <end position="402"/>
    </location>
</feature>
<sequence>MEPDGRTAGTERVVGLGTIAREWGRIGITGFGGPPAHILLLRRLCVERRRWLTPEEFEDGIAATNLLPGPASTQLAVLTAWRLRGAPGALVGGVCFIGPGLVLILALAALFLAGDPPPWVLGAAAGAGAAVPAVAVQAATSLVPASLGRMGRTRAARARWAGYALAGAVAAVLTGPWLVLVLIAAGLAEIAVRGDRGSRGRREKRGGGGSGGRAVLPLATGPLALGGLGVLGAVAWVAFKVGALSYGGGFVIIPLMRDDAVNRYHWMTDGQFLNAVALGQVTPGPVVHTVAAVGYAAAGLGGGLLAAAVAFAPSFLFVLLGGRYFDRLRADRRVQDFLTGAGPAVTGAIAGSALPLAASLGYGWQWGVLAGALLWLVLARRGVVLALLAAGAAGVLAVAAGLPPA</sequence>
<dbReference type="Pfam" id="PF02417">
    <property type="entry name" value="Chromate_transp"/>
    <property type="match status" value="2"/>
</dbReference>
<feature type="transmembrane region" description="Helical" evidence="7">
    <location>
        <begin position="337"/>
        <end position="356"/>
    </location>
</feature>
<accession>A0ABZ1U753</accession>
<comment type="similarity">
    <text evidence="2">Belongs to the chromate ion transporter (CHR) (TC 2.A.51) family.</text>
</comment>
<reference evidence="8" key="1">
    <citation type="submission" date="2022-10" db="EMBL/GenBank/DDBJ databases">
        <title>The complete genomes of actinobacterial strains from the NBC collection.</title>
        <authorList>
            <person name="Joergensen T.S."/>
            <person name="Alvarez Arevalo M."/>
            <person name="Sterndorff E.B."/>
            <person name="Faurdal D."/>
            <person name="Vuksanovic O."/>
            <person name="Mourched A.-S."/>
            <person name="Charusanti P."/>
            <person name="Shaw S."/>
            <person name="Blin K."/>
            <person name="Weber T."/>
        </authorList>
    </citation>
    <scope>NUCLEOTIDE SEQUENCE</scope>
    <source>
        <strain evidence="8">NBC_00222</strain>
    </source>
</reference>
<feature type="transmembrane region" description="Helical" evidence="7">
    <location>
        <begin position="362"/>
        <end position="378"/>
    </location>
</feature>